<keyword evidence="5" id="KW-0949">S-adenosyl-L-methionine</keyword>
<dbReference type="InterPro" id="IPR014776">
    <property type="entry name" value="4pyrrole_Mease_sub2"/>
</dbReference>
<dbReference type="SUPFAM" id="SSF53790">
    <property type="entry name" value="Tetrapyrrole methylase"/>
    <property type="match status" value="1"/>
</dbReference>
<organism evidence="7 8">
    <name type="scientific">Terrabacter terrigena</name>
    <dbReference type="NCBI Taxonomy" id="574718"/>
    <lineage>
        <taxon>Bacteria</taxon>
        <taxon>Bacillati</taxon>
        <taxon>Actinomycetota</taxon>
        <taxon>Actinomycetes</taxon>
        <taxon>Micrococcales</taxon>
        <taxon>Intrasporangiaceae</taxon>
        <taxon>Terrabacter</taxon>
    </lineage>
</organism>
<evidence type="ECO:0000256" key="1">
    <source>
        <dbReference type="ARBA" id="ARBA00004953"/>
    </source>
</evidence>
<dbReference type="Pfam" id="PF00590">
    <property type="entry name" value="TP_methylase"/>
    <property type="match status" value="1"/>
</dbReference>
<dbReference type="Gene3D" id="3.30.950.10">
    <property type="entry name" value="Methyltransferase, Cobalt-precorrin-4 Transmethylase, Domain 2"/>
    <property type="match status" value="1"/>
</dbReference>
<feature type="domain" description="N-acetyltransferase" evidence="6">
    <location>
        <begin position="285"/>
        <end position="450"/>
    </location>
</feature>
<dbReference type="InterPro" id="IPR000878">
    <property type="entry name" value="4pyrrol_Mease"/>
</dbReference>
<evidence type="ECO:0000256" key="5">
    <source>
        <dbReference type="ARBA" id="ARBA00022691"/>
    </source>
</evidence>
<protein>
    <submittedName>
        <fullName evidence="7">Precorrin-6A synthase (Deacetylating)</fullName>
        <ecNumber evidence="7">2.1.1.152</ecNumber>
    </submittedName>
</protein>
<proteinExistence type="predicted"/>
<keyword evidence="8" id="KW-1185">Reference proteome</keyword>
<evidence type="ECO:0000259" key="6">
    <source>
        <dbReference type="PROSITE" id="PS51186"/>
    </source>
</evidence>
<dbReference type="InterPro" id="IPR000182">
    <property type="entry name" value="GNAT_dom"/>
</dbReference>
<dbReference type="GO" id="GO:0032259">
    <property type="term" value="P:methylation"/>
    <property type="evidence" value="ECO:0007669"/>
    <property type="project" value="UniProtKB-KW"/>
</dbReference>
<dbReference type="GO" id="GO:0043819">
    <property type="term" value="F:precorrin-6A synthase (deacetylating) activity"/>
    <property type="evidence" value="ECO:0007669"/>
    <property type="project" value="UniProtKB-EC"/>
</dbReference>
<gene>
    <name evidence="7" type="primary">cobF</name>
    <name evidence="7" type="ORF">ACFQ2V_19250</name>
</gene>
<evidence type="ECO:0000313" key="7">
    <source>
        <dbReference type="EMBL" id="MFD1056454.1"/>
    </source>
</evidence>
<evidence type="ECO:0000256" key="2">
    <source>
        <dbReference type="ARBA" id="ARBA00022573"/>
    </source>
</evidence>
<dbReference type="EC" id="2.1.1.152" evidence="7"/>
<dbReference type="Gene3D" id="3.40.1010.10">
    <property type="entry name" value="Cobalt-precorrin-4 Transmethylase, Domain 1"/>
    <property type="match status" value="1"/>
</dbReference>
<comment type="caution">
    <text evidence="7">The sequence shown here is derived from an EMBL/GenBank/DDBJ whole genome shotgun (WGS) entry which is preliminary data.</text>
</comment>
<dbReference type="PANTHER" id="PTHR43467">
    <property type="entry name" value="COBALT-PRECORRIN-2 C(20)-METHYLTRANSFERASE"/>
    <property type="match status" value="1"/>
</dbReference>
<evidence type="ECO:0000313" key="8">
    <source>
        <dbReference type="Proteomes" id="UP001597046"/>
    </source>
</evidence>
<dbReference type="Gene3D" id="3.40.630.30">
    <property type="match status" value="1"/>
</dbReference>
<dbReference type="InterPro" id="IPR016181">
    <property type="entry name" value="Acyl_CoA_acyltransferase"/>
</dbReference>
<accession>A0ABW3N3V7</accession>
<dbReference type="RefSeq" id="WP_386054563.1">
    <property type="nucleotide sequence ID" value="NZ_JBHTKH010000019.1"/>
</dbReference>
<dbReference type="Pfam" id="PF13302">
    <property type="entry name" value="Acetyltransf_3"/>
    <property type="match status" value="1"/>
</dbReference>
<reference evidence="8" key="1">
    <citation type="journal article" date="2019" name="Int. J. Syst. Evol. Microbiol.">
        <title>The Global Catalogue of Microorganisms (GCM) 10K type strain sequencing project: providing services to taxonomists for standard genome sequencing and annotation.</title>
        <authorList>
            <consortium name="The Broad Institute Genomics Platform"/>
            <consortium name="The Broad Institute Genome Sequencing Center for Infectious Disease"/>
            <person name="Wu L."/>
            <person name="Ma J."/>
        </authorList>
    </citation>
    <scope>NUCLEOTIDE SEQUENCE [LARGE SCALE GENOMIC DNA]</scope>
    <source>
        <strain evidence="8">CCUG 57508</strain>
    </source>
</reference>
<dbReference type="SUPFAM" id="SSF55729">
    <property type="entry name" value="Acyl-CoA N-acyltransferases (Nat)"/>
    <property type="match status" value="1"/>
</dbReference>
<dbReference type="InterPro" id="IPR035996">
    <property type="entry name" value="4pyrrol_Methylase_sf"/>
</dbReference>
<dbReference type="NCBIfam" id="TIGR02434">
    <property type="entry name" value="CobF"/>
    <property type="match status" value="1"/>
</dbReference>
<dbReference type="PROSITE" id="PS51186">
    <property type="entry name" value="GNAT"/>
    <property type="match status" value="1"/>
</dbReference>
<dbReference type="CDD" id="cd11643">
    <property type="entry name" value="Precorrin-6A-synthase"/>
    <property type="match status" value="1"/>
</dbReference>
<dbReference type="EMBL" id="JBHTKH010000019">
    <property type="protein sequence ID" value="MFD1056454.1"/>
    <property type="molecule type" value="Genomic_DNA"/>
</dbReference>
<comment type="pathway">
    <text evidence="1">Cofactor biosynthesis; adenosylcobalamin biosynthesis.</text>
</comment>
<dbReference type="InterPro" id="IPR014777">
    <property type="entry name" value="4pyrrole_Mease_sub1"/>
</dbReference>
<dbReference type="PANTHER" id="PTHR43467:SF1">
    <property type="entry name" value="PRECORRIN-6A SYNTHASE [DEACETYLATING]"/>
    <property type="match status" value="1"/>
</dbReference>
<dbReference type="Proteomes" id="UP001597046">
    <property type="component" value="Unassembled WGS sequence"/>
</dbReference>
<dbReference type="InterPro" id="IPR012797">
    <property type="entry name" value="CobF"/>
</dbReference>
<keyword evidence="2" id="KW-0169">Cobalamin biosynthesis</keyword>
<keyword evidence="3 7" id="KW-0489">Methyltransferase</keyword>
<keyword evidence="4 7" id="KW-0808">Transferase</keyword>
<evidence type="ECO:0000256" key="3">
    <source>
        <dbReference type="ARBA" id="ARBA00022603"/>
    </source>
</evidence>
<name>A0ABW3N3V7_9MICO</name>
<sequence>MIDRIRIIGIGMGSPEHVTGEAAQALSTVDVFLVADKGGAKADLVAARQRVCDALIPSDHAYRVVEVADPKRGPDAERDDTAYGQGVRDWHAARVDAYAEVIDGLGDDETTVGFLVWGDPAFYDSTIRVVDALVERYAAAGADVEHDVIAGISAPQLLAARHRIPLNRIGASIHVTTGRRLVDEYDPALGDVVVMLDGGLACTELADAYPDLELFWGAYLGSPDELLVRGRLADVIDEVRRVRAEARERHGWVMDTYLLRQPADTPTVPAVTGYPETGPLTDGVVVVRPVTAGDWQVVRDEHNDEESLRWDLFGKPYTDDEARQKAAQARREWRSGRAARFVIVDAATGEGAGVIGVMRMGPPGLGLLGYGVVPAFRGRGFTTRALRLVSRWAFESAGLAVLELGHKAGNVASGKVAARAGFRAEGRLTARLPNPDGTRSDEIYYSLTKERFDAERPE</sequence>
<evidence type="ECO:0000256" key="4">
    <source>
        <dbReference type="ARBA" id="ARBA00022679"/>
    </source>
</evidence>